<dbReference type="CDD" id="cd00118">
    <property type="entry name" value="LysM"/>
    <property type="match status" value="1"/>
</dbReference>
<evidence type="ECO:0000256" key="1">
    <source>
        <dbReference type="SAM" id="MobiDB-lite"/>
    </source>
</evidence>
<dbReference type="RefSeq" id="WP_151619785.1">
    <property type="nucleotide sequence ID" value="NZ_WBXO01000005.1"/>
</dbReference>
<dbReference type="Pfam" id="PF01476">
    <property type="entry name" value="LysM"/>
    <property type="match status" value="1"/>
</dbReference>
<organism evidence="3 4">
    <name type="scientific">Heliorestis acidaminivorans</name>
    <dbReference type="NCBI Taxonomy" id="553427"/>
    <lineage>
        <taxon>Bacteria</taxon>
        <taxon>Bacillati</taxon>
        <taxon>Bacillota</taxon>
        <taxon>Clostridia</taxon>
        <taxon>Eubacteriales</taxon>
        <taxon>Heliobacteriaceae</taxon>
        <taxon>Heliorestis</taxon>
    </lineage>
</organism>
<dbReference type="AlphaFoldDB" id="A0A6I0F2D4"/>
<dbReference type="SMART" id="SM00257">
    <property type="entry name" value="LysM"/>
    <property type="match status" value="1"/>
</dbReference>
<comment type="caution">
    <text evidence="3">The sequence shown here is derived from an EMBL/GenBank/DDBJ whole genome shotgun (WGS) entry which is preliminary data.</text>
</comment>
<evidence type="ECO:0000259" key="2">
    <source>
        <dbReference type="PROSITE" id="PS51782"/>
    </source>
</evidence>
<dbReference type="EMBL" id="WBXO01000005">
    <property type="protein sequence ID" value="KAB2952508.1"/>
    <property type="molecule type" value="Genomic_DNA"/>
</dbReference>
<keyword evidence="4" id="KW-1185">Reference proteome</keyword>
<feature type="region of interest" description="Disordered" evidence="1">
    <location>
        <begin position="1"/>
        <end position="145"/>
    </location>
</feature>
<evidence type="ECO:0000313" key="3">
    <source>
        <dbReference type="EMBL" id="KAB2952508.1"/>
    </source>
</evidence>
<sequence length="196" mass="21309">MVAEASEASEVVSEEVKEEKESDADEAKGPSLNLIGSSKSQRTGRSRSREQANRPRAFGRPLAAPPTTSALEKEEASKEISMSNLVKGTSAERSSRNQRTIRRITAAVPKEEVVTQASTSSRKSSSASSNRSGSSQRSQRGQSKWKIVLVLPGDNLTKIARRNKVTEDAIRQLNQLDAEGTIETGQTLMVPRESLK</sequence>
<dbReference type="SUPFAM" id="SSF54106">
    <property type="entry name" value="LysM domain"/>
    <property type="match status" value="1"/>
</dbReference>
<accession>A0A6I0F2D4</accession>
<dbReference type="Gene3D" id="3.10.350.10">
    <property type="entry name" value="LysM domain"/>
    <property type="match status" value="1"/>
</dbReference>
<dbReference type="OrthoDB" id="2077770at2"/>
<dbReference type="PROSITE" id="PS51782">
    <property type="entry name" value="LYSM"/>
    <property type="match status" value="1"/>
</dbReference>
<gene>
    <name evidence="3" type="ORF">F9B85_07525</name>
</gene>
<proteinExistence type="predicted"/>
<dbReference type="InterPro" id="IPR018392">
    <property type="entry name" value="LysM"/>
</dbReference>
<protein>
    <submittedName>
        <fullName evidence="3">LysM peptidoglycan-binding domain-containing protein</fullName>
    </submittedName>
</protein>
<feature type="compositionally biased region" description="Polar residues" evidence="1">
    <location>
        <begin position="34"/>
        <end position="43"/>
    </location>
</feature>
<feature type="domain" description="LysM" evidence="2">
    <location>
        <begin position="146"/>
        <end position="190"/>
    </location>
</feature>
<name>A0A6I0F2D4_9FIRM</name>
<evidence type="ECO:0000313" key="4">
    <source>
        <dbReference type="Proteomes" id="UP000468766"/>
    </source>
</evidence>
<dbReference type="InterPro" id="IPR036779">
    <property type="entry name" value="LysM_dom_sf"/>
</dbReference>
<feature type="compositionally biased region" description="Low complexity" evidence="1">
    <location>
        <begin position="1"/>
        <end position="11"/>
    </location>
</feature>
<reference evidence="3 4" key="1">
    <citation type="submission" date="2019-10" db="EMBL/GenBank/DDBJ databases">
        <title>Whole-genome sequence of the extremophile Heliorestis acidaminivorans DSM 24790.</title>
        <authorList>
            <person name="Kyndt J.A."/>
            <person name="Meyer T.E."/>
        </authorList>
    </citation>
    <scope>NUCLEOTIDE SEQUENCE [LARGE SCALE GENOMIC DNA]</scope>
    <source>
        <strain evidence="3 4">DSM 24790</strain>
    </source>
</reference>
<feature type="compositionally biased region" description="Low complexity" evidence="1">
    <location>
        <begin position="115"/>
        <end position="144"/>
    </location>
</feature>
<feature type="compositionally biased region" description="Basic and acidic residues" evidence="1">
    <location>
        <begin position="14"/>
        <end position="28"/>
    </location>
</feature>
<dbReference type="Proteomes" id="UP000468766">
    <property type="component" value="Unassembled WGS sequence"/>
</dbReference>